<gene>
    <name evidence="1" type="ORF">FBZ89_102487</name>
</gene>
<comment type="caution">
    <text evidence="1">The sequence shown here is derived from an EMBL/GenBank/DDBJ whole genome shotgun (WGS) entry which is preliminary data.</text>
</comment>
<dbReference type="AlphaFoldDB" id="A0A560FQC6"/>
<dbReference type="RefSeq" id="WP_145748898.1">
    <property type="nucleotide sequence ID" value="NZ_VITN01000002.1"/>
</dbReference>
<protein>
    <submittedName>
        <fullName evidence="1">Uncharacterized protein</fullName>
    </submittedName>
</protein>
<sequence length="73" mass="7358">MRVTHGLSGLRKALGDDGQVQDAATLLSYPAAALFFERACHTLAGAYADSLAAAFARRVGSDGGPPPQTGVGG</sequence>
<organism evidence="1 2">
    <name type="scientific">Nitrospirillum amazonense</name>
    <dbReference type="NCBI Taxonomy" id="28077"/>
    <lineage>
        <taxon>Bacteria</taxon>
        <taxon>Pseudomonadati</taxon>
        <taxon>Pseudomonadota</taxon>
        <taxon>Alphaproteobacteria</taxon>
        <taxon>Rhodospirillales</taxon>
        <taxon>Azospirillaceae</taxon>
        <taxon>Nitrospirillum</taxon>
    </lineage>
</organism>
<evidence type="ECO:0000313" key="1">
    <source>
        <dbReference type="EMBL" id="TWB23730.1"/>
    </source>
</evidence>
<evidence type="ECO:0000313" key="2">
    <source>
        <dbReference type="Proteomes" id="UP000319859"/>
    </source>
</evidence>
<proteinExistence type="predicted"/>
<reference evidence="1 2" key="1">
    <citation type="submission" date="2019-06" db="EMBL/GenBank/DDBJ databases">
        <title>Genomic Encyclopedia of Type Strains, Phase IV (KMG-V): Genome sequencing to study the core and pangenomes of soil and plant-associated prokaryotes.</title>
        <authorList>
            <person name="Whitman W."/>
        </authorList>
    </citation>
    <scope>NUCLEOTIDE SEQUENCE [LARGE SCALE GENOMIC DNA]</scope>
    <source>
        <strain evidence="1 2">BR 11880</strain>
    </source>
</reference>
<accession>A0A560FQC6</accession>
<dbReference type="Proteomes" id="UP000319859">
    <property type="component" value="Unassembled WGS sequence"/>
</dbReference>
<name>A0A560FQC6_9PROT</name>
<dbReference type="EMBL" id="VITN01000002">
    <property type="protein sequence ID" value="TWB23730.1"/>
    <property type="molecule type" value="Genomic_DNA"/>
</dbReference>